<accession>A0AAV0N4Q8</accession>
<organism evidence="4 5">
    <name type="scientific">Linum tenue</name>
    <dbReference type="NCBI Taxonomy" id="586396"/>
    <lineage>
        <taxon>Eukaryota</taxon>
        <taxon>Viridiplantae</taxon>
        <taxon>Streptophyta</taxon>
        <taxon>Embryophyta</taxon>
        <taxon>Tracheophyta</taxon>
        <taxon>Spermatophyta</taxon>
        <taxon>Magnoliopsida</taxon>
        <taxon>eudicotyledons</taxon>
        <taxon>Gunneridae</taxon>
        <taxon>Pentapetalae</taxon>
        <taxon>rosids</taxon>
        <taxon>fabids</taxon>
        <taxon>Malpighiales</taxon>
        <taxon>Linaceae</taxon>
        <taxon>Linum</taxon>
    </lineage>
</organism>
<dbReference type="InterPro" id="IPR001611">
    <property type="entry name" value="Leu-rich_rpt"/>
</dbReference>
<feature type="domain" description="C-JID" evidence="3">
    <location>
        <begin position="397"/>
        <end position="555"/>
    </location>
</feature>
<dbReference type="PANTHER" id="PTHR11017:SF570">
    <property type="entry name" value="DISEASE RESISTANCE PROTEIN (TIR-NBS CLASS)-RELATED"/>
    <property type="match status" value="1"/>
</dbReference>
<dbReference type="InterPro" id="IPR044974">
    <property type="entry name" value="Disease_R_plants"/>
</dbReference>
<proteinExistence type="predicted"/>
<keyword evidence="5" id="KW-1185">Reference proteome</keyword>
<evidence type="ECO:0000259" key="3">
    <source>
        <dbReference type="Pfam" id="PF20160"/>
    </source>
</evidence>
<dbReference type="InterPro" id="IPR045344">
    <property type="entry name" value="C-JID"/>
</dbReference>
<evidence type="ECO:0000313" key="4">
    <source>
        <dbReference type="EMBL" id="CAI0453483.1"/>
    </source>
</evidence>
<dbReference type="EMBL" id="CAMGYJ010000008">
    <property type="protein sequence ID" value="CAI0453483.1"/>
    <property type="molecule type" value="Genomic_DNA"/>
</dbReference>
<dbReference type="Proteomes" id="UP001154282">
    <property type="component" value="Unassembled WGS sequence"/>
</dbReference>
<dbReference type="Pfam" id="PF20160">
    <property type="entry name" value="C-JID"/>
    <property type="match status" value="1"/>
</dbReference>
<evidence type="ECO:0000256" key="2">
    <source>
        <dbReference type="ARBA" id="ARBA00022737"/>
    </source>
</evidence>
<protein>
    <recommendedName>
        <fullName evidence="3">C-JID domain-containing protein</fullName>
    </recommendedName>
</protein>
<dbReference type="Gene3D" id="3.80.10.10">
    <property type="entry name" value="Ribonuclease Inhibitor"/>
    <property type="match status" value="2"/>
</dbReference>
<dbReference type="InterPro" id="IPR032675">
    <property type="entry name" value="LRR_dom_sf"/>
</dbReference>
<sequence>MHLGSDAFVGMDRLRFLKFSQPIHPCKIHLPDSGLDLLPPELRMLWWDGYPSKSLPSKFSPHNLVELRIRHSPLVQTWDGVLVRKFVNLRWFDLSYCANLAIVPDLSKATHLESLKLTGCKSIVELPAFVEYLDKLVLLDLGYCENLEILPQKLGSKQLKHIILYNCRKINQCPQFASKWETLDLHGTPVTTLPAAIHRVKEARKLYLHGKNITNFPEFSTKIKEFRLCHTLIEKMPPEHCKYLDSLPRFAQLVLIENSKLGVLSRTIWKLVSSKLIIVGSPMLETLPELIQELDQLRTLDVSHCKSLESIPSGISRLQKLAQIYLVGCESIRSLPQLPENVKTLAAGCCTSLQAVSSNNFGKLRFRHLSFVSCLQLDHKLLGRLLAKLPLHDVLYPGSEIPEWFPYKKMGDSVTVPLPRNCRRLKGIALAIVYSVRPSSKNAAKQTTDMHIHMKCACFSNSDGGHDDSSSAAVTSWNICMSDLHDSVSTDHVFLFVAHKPEATPSSVQNGDQEEEEAWYVKYSGLDVTFRFCIHAKHEDVKHCKIKQCGVSLTFHSFGNL</sequence>
<dbReference type="PANTHER" id="PTHR11017">
    <property type="entry name" value="LEUCINE-RICH REPEAT-CONTAINING PROTEIN"/>
    <property type="match status" value="1"/>
</dbReference>
<comment type="caution">
    <text evidence="4">The sequence shown here is derived from an EMBL/GenBank/DDBJ whole genome shotgun (WGS) entry which is preliminary data.</text>
</comment>
<evidence type="ECO:0000256" key="1">
    <source>
        <dbReference type="ARBA" id="ARBA00022614"/>
    </source>
</evidence>
<reference evidence="4" key="1">
    <citation type="submission" date="2022-08" db="EMBL/GenBank/DDBJ databases">
        <authorList>
            <person name="Gutierrez-Valencia J."/>
        </authorList>
    </citation>
    <scope>NUCLEOTIDE SEQUENCE</scope>
</reference>
<dbReference type="Pfam" id="PF00560">
    <property type="entry name" value="LRR_1"/>
    <property type="match status" value="1"/>
</dbReference>
<dbReference type="SUPFAM" id="SSF52058">
    <property type="entry name" value="L domain-like"/>
    <property type="match status" value="1"/>
</dbReference>
<dbReference type="AlphaFoldDB" id="A0AAV0N4Q8"/>
<evidence type="ECO:0000313" key="5">
    <source>
        <dbReference type="Proteomes" id="UP001154282"/>
    </source>
</evidence>
<keyword evidence="1" id="KW-0433">Leucine-rich repeat</keyword>
<name>A0AAV0N4Q8_9ROSI</name>
<keyword evidence="2" id="KW-0677">Repeat</keyword>
<dbReference type="GO" id="GO:0006952">
    <property type="term" value="P:defense response"/>
    <property type="evidence" value="ECO:0007669"/>
    <property type="project" value="InterPro"/>
</dbReference>
<gene>
    <name evidence="4" type="ORF">LITE_LOCUS31611</name>
</gene>